<dbReference type="AlphaFoldDB" id="A0A6P8ZBR9"/>
<dbReference type="InterPro" id="IPR015897">
    <property type="entry name" value="CHK_kinase-like"/>
</dbReference>
<dbReference type="GeneID" id="117574280"/>
<dbReference type="OrthoDB" id="8250698at2759"/>
<organism evidence="2 3">
    <name type="scientific">Drosophila albomicans</name>
    <name type="common">Fruit fly</name>
    <dbReference type="NCBI Taxonomy" id="7291"/>
    <lineage>
        <taxon>Eukaryota</taxon>
        <taxon>Metazoa</taxon>
        <taxon>Ecdysozoa</taxon>
        <taxon>Arthropoda</taxon>
        <taxon>Hexapoda</taxon>
        <taxon>Insecta</taxon>
        <taxon>Pterygota</taxon>
        <taxon>Neoptera</taxon>
        <taxon>Endopterygota</taxon>
        <taxon>Diptera</taxon>
        <taxon>Brachycera</taxon>
        <taxon>Muscomorpha</taxon>
        <taxon>Ephydroidea</taxon>
        <taxon>Drosophilidae</taxon>
        <taxon>Drosophila</taxon>
    </lineage>
</organism>
<evidence type="ECO:0000313" key="3">
    <source>
        <dbReference type="RefSeq" id="XP_034113922.2"/>
    </source>
</evidence>
<evidence type="ECO:0000313" key="2">
    <source>
        <dbReference type="Proteomes" id="UP000515160"/>
    </source>
</evidence>
<dbReference type="Proteomes" id="UP000515160">
    <property type="component" value="Chromosome 2R"/>
</dbReference>
<proteinExistence type="predicted"/>
<dbReference type="RefSeq" id="XP_034113922.2">
    <property type="nucleotide sequence ID" value="XM_034258031.2"/>
</dbReference>
<gene>
    <name evidence="3" type="primary">LOC117574280</name>
</gene>
<dbReference type="SMART" id="SM00587">
    <property type="entry name" value="CHK"/>
    <property type="match status" value="1"/>
</dbReference>
<name>A0A6P8ZBR9_DROAB</name>
<protein>
    <submittedName>
        <fullName evidence="3">Uncharacterized protein LOC117574280</fullName>
    </submittedName>
</protein>
<accession>A0A6P8ZBR9</accession>
<dbReference type="InterPro" id="IPR004119">
    <property type="entry name" value="EcKL"/>
</dbReference>
<dbReference type="PANTHER" id="PTHR11012:SF12">
    <property type="entry name" value="CHK KINASE-LIKE DOMAIN-CONTAINING PROTEIN-RELATED"/>
    <property type="match status" value="1"/>
</dbReference>
<feature type="domain" description="CHK kinase-like" evidence="1">
    <location>
        <begin position="142"/>
        <end position="286"/>
    </location>
</feature>
<dbReference type="InterPro" id="IPR011009">
    <property type="entry name" value="Kinase-like_dom_sf"/>
</dbReference>
<dbReference type="PANTHER" id="PTHR11012">
    <property type="entry name" value="PROTEIN KINASE-LIKE DOMAIN-CONTAINING"/>
    <property type="match status" value="1"/>
</dbReference>
<reference evidence="3" key="1">
    <citation type="submission" date="2025-08" db="UniProtKB">
        <authorList>
            <consortium name="RefSeq"/>
        </authorList>
    </citation>
    <scope>IDENTIFICATION</scope>
    <source>
        <strain evidence="3">15112-1751.03</strain>
        <tissue evidence="3">Whole Adult</tissue>
    </source>
</reference>
<evidence type="ECO:0000259" key="1">
    <source>
        <dbReference type="SMART" id="SM00587"/>
    </source>
</evidence>
<dbReference type="SUPFAM" id="SSF56112">
    <property type="entry name" value="Protein kinase-like (PK-like)"/>
    <property type="match status" value="1"/>
</dbReference>
<sequence length="293" mass="34326">MDSTTNNDNFNADELEAPEWLNAQYFEEVIRQYEKIPEVKVTDVKISPASAKGDHYASVMFRGKISYTTQNGKFSKSLIIKTMPELEGHKKEVLGNSNVFETEIGMYTKVLPEFEKVLRKLGDETRLCVPCLYYSLVPRKVMIFEDLVPQGYSVIRDRDATIQELKAVFTKLAKIHAISFKILHENPEYLEEFKHGIFEVPNFVNDPFMSSGMNNFITMLKETPEFSKYLTRFEKLKNDYMDQTKVIFQEYRVNRKSNGYYVLCHGDFHLRNMMLSITQLMDHLKISCYWTFK</sequence>
<dbReference type="Pfam" id="PF02958">
    <property type="entry name" value="EcKL"/>
    <property type="match status" value="1"/>
</dbReference>
<keyword evidence="2" id="KW-1185">Reference proteome</keyword>